<proteinExistence type="predicted"/>
<comment type="caution">
    <text evidence="3">The sequence shown here is derived from an EMBL/GenBank/DDBJ whole genome shotgun (WGS) entry which is preliminary data.</text>
</comment>
<evidence type="ECO:0000313" key="4">
    <source>
        <dbReference type="Proteomes" id="UP000187203"/>
    </source>
</evidence>
<dbReference type="PANTHER" id="PTHR35749:SF1">
    <property type="entry name" value="OSJNBA0084A10.10 PROTEIN"/>
    <property type="match status" value="1"/>
</dbReference>
<feature type="coiled-coil region" evidence="1">
    <location>
        <begin position="30"/>
        <end position="79"/>
    </location>
</feature>
<dbReference type="STRING" id="93759.A0A1R3KJH6"/>
<dbReference type="AlphaFoldDB" id="A0A1R3KJH6"/>
<sequence length="154" mass="18337">MDKLREFGRKAFFYVRVLSGYEERRIRNFRLQLEEHLKQAAIRKAEIRKKPEQIILAEVRQMVEEMQALNRKLDETEAAFNEYFKPIDKEVETIMKAQLDGEEKTMKEMLATMQQRAFLEEIKAERAAKMQRQDTKQNNQDATTSSSNQSDQMR</sequence>
<dbReference type="OrthoDB" id="1929657at2759"/>
<feature type="compositionally biased region" description="Polar residues" evidence="2">
    <location>
        <begin position="136"/>
        <end position="154"/>
    </location>
</feature>
<name>A0A1R3KJH6_9ROSI</name>
<accession>A0A1R3KJH6</accession>
<dbReference type="PANTHER" id="PTHR35749">
    <property type="entry name" value="OSJNBA0084A10.10 PROTEIN"/>
    <property type="match status" value="1"/>
</dbReference>
<dbReference type="Proteomes" id="UP000187203">
    <property type="component" value="Unassembled WGS sequence"/>
</dbReference>
<evidence type="ECO:0000256" key="2">
    <source>
        <dbReference type="SAM" id="MobiDB-lite"/>
    </source>
</evidence>
<feature type="region of interest" description="Disordered" evidence="2">
    <location>
        <begin position="123"/>
        <end position="154"/>
    </location>
</feature>
<evidence type="ECO:0000256" key="1">
    <source>
        <dbReference type="SAM" id="Coils"/>
    </source>
</evidence>
<dbReference type="EMBL" id="AWUE01013336">
    <property type="protein sequence ID" value="OMP07241.1"/>
    <property type="molecule type" value="Genomic_DNA"/>
</dbReference>
<feature type="compositionally biased region" description="Basic and acidic residues" evidence="2">
    <location>
        <begin position="123"/>
        <end position="135"/>
    </location>
</feature>
<reference evidence="4" key="1">
    <citation type="submission" date="2013-09" db="EMBL/GenBank/DDBJ databases">
        <title>Corchorus olitorius genome sequencing.</title>
        <authorList>
            <person name="Alam M."/>
            <person name="Haque M.S."/>
            <person name="Islam M.S."/>
            <person name="Emdad E.M."/>
            <person name="Islam M.M."/>
            <person name="Ahmed B."/>
            <person name="Halim A."/>
            <person name="Hossen Q.M.M."/>
            <person name="Hossain M.Z."/>
            <person name="Ahmed R."/>
            <person name="Khan M.M."/>
            <person name="Islam R."/>
            <person name="Rashid M.M."/>
            <person name="Khan S.A."/>
            <person name="Rahman M.S."/>
            <person name="Alam M."/>
            <person name="Yahiya A.S."/>
            <person name="Khan M.S."/>
            <person name="Azam M.S."/>
            <person name="Haque T."/>
            <person name="Lashkar M.Z.H."/>
            <person name="Akhand A.I."/>
            <person name="Morshed G."/>
            <person name="Roy S."/>
            <person name="Uddin K.S."/>
            <person name="Rabeya T."/>
            <person name="Hossain A.S."/>
            <person name="Chowdhury A."/>
            <person name="Snigdha A.R."/>
            <person name="Mortoza M.S."/>
            <person name="Matin S.A."/>
            <person name="Hoque S.M.E."/>
            <person name="Islam M.K."/>
            <person name="Roy D.K."/>
            <person name="Haider R."/>
            <person name="Moosa M.M."/>
            <person name="Elias S.M."/>
            <person name="Hasan A.M."/>
            <person name="Jahan S."/>
            <person name="Shafiuddin M."/>
            <person name="Mahmood N."/>
            <person name="Shommy N.S."/>
        </authorList>
    </citation>
    <scope>NUCLEOTIDE SEQUENCE [LARGE SCALE GENOMIC DNA]</scope>
    <source>
        <strain evidence="4">cv. O-4</strain>
    </source>
</reference>
<evidence type="ECO:0000313" key="3">
    <source>
        <dbReference type="EMBL" id="OMP07241.1"/>
    </source>
</evidence>
<gene>
    <name evidence="3" type="ORF">COLO4_07508</name>
</gene>
<organism evidence="3 4">
    <name type="scientific">Corchorus olitorius</name>
    <dbReference type="NCBI Taxonomy" id="93759"/>
    <lineage>
        <taxon>Eukaryota</taxon>
        <taxon>Viridiplantae</taxon>
        <taxon>Streptophyta</taxon>
        <taxon>Embryophyta</taxon>
        <taxon>Tracheophyta</taxon>
        <taxon>Spermatophyta</taxon>
        <taxon>Magnoliopsida</taxon>
        <taxon>eudicotyledons</taxon>
        <taxon>Gunneridae</taxon>
        <taxon>Pentapetalae</taxon>
        <taxon>rosids</taxon>
        <taxon>malvids</taxon>
        <taxon>Malvales</taxon>
        <taxon>Malvaceae</taxon>
        <taxon>Grewioideae</taxon>
        <taxon>Apeibeae</taxon>
        <taxon>Corchorus</taxon>
    </lineage>
</organism>
<protein>
    <submittedName>
        <fullName evidence="3">Uncharacterized protein</fullName>
    </submittedName>
</protein>
<keyword evidence="1" id="KW-0175">Coiled coil</keyword>
<keyword evidence="4" id="KW-1185">Reference proteome</keyword>